<dbReference type="AlphaFoldDB" id="A0A4U3FAK6"/>
<feature type="binding site" evidence="2">
    <location>
        <position position="62"/>
    </location>
    <ligand>
        <name>Fe cation</name>
        <dbReference type="ChEBI" id="CHEBI:24875"/>
    </ligand>
</feature>
<keyword evidence="2" id="KW-0479">Metal-binding</keyword>
<evidence type="ECO:0000313" key="7">
    <source>
        <dbReference type="Proteomes" id="UP000306393"/>
    </source>
</evidence>
<feature type="binding site" evidence="2">
    <location>
        <position position="64"/>
    </location>
    <ligand>
        <name>Fe cation</name>
        <dbReference type="ChEBI" id="CHEBI:24875"/>
    </ligand>
</feature>
<dbReference type="InterPro" id="IPR014710">
    <property type="entry name" value="RmlC-like_jellyroll"/>
</dbReference>
<gene>
    <name evidence="6" type="ORF">EpCFBP13511_13930</name>
    <name evidence="5" type="ORF">IFT93_04225</name>
</gene>
<evidence type="ECO:0000259" key="4">
    <source>
        <dbReference type="Pfam" id="PF02678"/>
    </source>
</evidence>
<dbReference type="InterPro" id="IPR011051">
    <property type="entry name" value="RmlC_Cupin_sf"/>
</dbReference>
<feature type="binding site" evidence="2">
    <location>
        <position position="109"/>
    </location>
    <ligand>
        <name>Fe cation</name>
        <dbReference type="ChEBI" id="CHEBI:24875"/>
    </ligand>
</feature>
<reference evidence="6 7" key="1">
    <citation type="journal article" date="2019" name="Sci. Rep.">
        <title>Differences in resource use lead to coexistence of seed-transmitted microbial populations.</title>
        <authorList>
            <person name="Torres-Cortes G."/>
            <person name="Garcia B.J."/>
            <person name="Compant S."/>
            <person name="Rezki S."/>
            <person name="Jones P."/>
            <person name="Preveaux A."/>
            <person name="Briand M."/>
            <person name="Roulet A."/>
            <person name="Bouchez O."/>
            <person name="Jacobson D."/>
            <person name="Barret M."/>
        </authorList>
    </citation>
    <scope>NUCLEOTIDE SEQUENCE [LARGE SCALE GENOMIC DNA]</scope>
    <source>
        <strain evidence="6 7">CFBP13511</strain>
    </source>
</reference>
<proteinExistence type="inferred from homology"/>
<dbReference type="PIRSF" id="PIRSF006232">
    <property type="entry name" value="Pirin"/>
    <property type="match status" value="1"/>
</dbReference>
<dbReference type="GO" id="GO:0046872">
    <property type="term" value="F:metal ion binding"/>
    <property type="evidence" value="ECO:0007669"/>
    <property type="project" value="UniProtKB-KW"/>
</dbReference>
<comment type="caution">
    <text evidence="6">The sequence shown here is derived from an EMBL/GenBank/DDBJ whole genome shotgun (WGS) entry which is preliminary data.</text>
</comment>
<dbReference type="OrthoDB" id="321327at2"/>
<evidence type="ECO:0000256" key="1">
    <source>
        <dbReference type="ARBA" id="ARBA00008416"/>
    </source>
</evidence>
<feature type="binding site" evidence="2">
    <location>
        <position position="106"/>
    </location>
    <ligand>
        <name>Fe cation</name>
        <dbReference type="ChEBI" id="CHEBI:24875"/>
    </ligand>
</feature>
<name>A0A4U3FAK6_9GAMM</name>
<dbReference type="Proteomes" id="UP000306393">
    <property type="component" value="Unassembled WGS sequence"/>
</dbReference>
<protein>
    <submittedName>
        <fullName evidence="5">Pirin family protein</fullName>
    </submittedName>
</protein>
<dbReference type="PANTHER" id="PTHR13903:SF8">
    <property type="entry name" value="PIRIN"/>
    <property type="match status" value="1"/>
</dbReference>
<dbReference type="Gene3D" id="2.60.120.10">
    <property type="entry name" value="Jelly Rolls"/>
    <property type="match status" value="1"/>
</dbReference>
<dbReference type="SUPFAM" id="SSF51182">
    <property type="entry name" value="RmlC-like cupins"/>
    <property type="match status" value="1"/>
</dbReference>
<reference evidence="5 8" key="2">
    <citation type="journal article" date="2020" name="FEMS Microbiol. Ecol.">
        <title>Temporal dynamics of bacterial communities during seed development and maturation.</title>
        <authorList>
            <person name="Chesneau G."/>
            <person name="Torres-Cortes G."/>
            <person name="Briand M."/>
            <person name="Darrasse A."/>
            <person name="Preveaux A."/>
            <person name="Marais C."/>
            <person name="Jacques M.A."/>
            <person name="Shade A."/>
            <person name="Barret M."/>
        </authorList>
    </citation>
    <scope>NUCLEOTIDE SEQUENCE [LARGE SCALE GENOMIC DNA]</scope>
    <source>
        <strain evidence="5 8">CFBP13732</strain>
    </source>
</reference>
<evidence type="ECO:0000313" key="8">
    <source>
        <dbReference type="Proteomes" id="UP000661012"/>
    </source>
</evidence>
<feature type="domain" description="Pirin N-terminal" evidence="4">
    <location>
        <begin position="38"/>
        <end position="125"/>
    </location>
</feature>
<dbReference type="Proteomes" id="UP000661012">
    <property type="component" value="Unassembled WGS sequence"/>
</dbReference>
<dbReference type="InterPro" id="IPR012093">
    <property type="entry name" value="Pirin"/>
</dbReference>
<dbReference type="InterPro" id="IPR003829">
    <property type="entry name" value="Pirin_N_dom"/>
</dbReference>
<dbReference type="RefSeq" id="WP_137269478.1">
    <property type="nucleotide sequence ID" value="NZ_JACYNM010000004.1"/>
</dbReference>
<dbReference type="EMBL" id="QGAC01000012">
    <property type="protein sequence ID" value="TKJ89399.1"/>
    <property type="molecule type" value="Genomic_DNA"/>
</dbReference>
<dbReference type="Pfam" id="PF02678">
    <property type="entry name" value="Pirin"/>
    <property type="match status" value="1"/>
</dbReference>
<evidence type="ECO:0000256" key="2">
    <source>
        <dbReference type="PIRSR" id="PIRSR006232-1"/>
    </source>
</evidence>
<evidence type="ECO:0000313" key="6">
    <source>
        <dbReference type="EMBL" id="TKJ89399.1"/>
    </source>
</evidence>
<organism evidence="6 7">
    <name type="scientific">Erwinia persicina</name>
    <dbReference type="NCBI Taxonomy" id="55211"/>
    <lineage>
        <taxon>Bacteria</taxon>
        <taxon>Pseudomonadati</taxon>
        <taxon>Pseudomonadota</taxon>
        <taxon>Gammaproteobacteria</taxon>
        <taxon>Enterobacterales</taxon>
        <taxon>Erwiniaceae</taxon>
        <taxon>Erwinia</taxon>
    </lineage>
</organism>
<dbReference type="STRING" id="1219360.GCA_001571305_00382"/>
<keyword evidence="8" id="KW-1185">Reference proteome</keyword>
<sequence>MSSLSADEHAATRQIAYRTSGRGTGPIIRLMSPSDYGALVKPFVFLDRFSGDSTMIEHMPLHPHSGIATVTVLTAGDLRFDDPDAGQGTIGYGGVEWMRAGGGVWHGKEMSAGDSARVEGFQLWLALPPALENGPVDSQYLEAPSVPQTGPARVILGEYNGVKSPVRSPEGINYLLVTLPARTVWHYIPPENHTCLWLSLSQGTLHTPDAVAKGEMVIFSAGAEPVTLQAGEEETRFVIGSAVDHPWPLSLGNYSVHTSEAALRAGEAKIKEIGHRLREEMRGKPQSGSLPVYQ</sequence>
<comment type="similarity">
    <text evidence="1 3">Belongs to the pirin family.</text>
</comment>
<evidence type="ECO:0000256" key="3">
    <source>
        <dbReference type="RuleBase" id="RU003457"/>
    </source>
</evidence>
<dbReference type="EMBL" id="JACYNN010000002">
    <property type="protein sequence ID" value="MBD8105629.1"/>
    <property type="molecule type" value="Genomic_DNA"/>
</dbReference>
<evidence type="ECO:0000313" key="5">
    <source>
        <dbReference type="EMBL" id="MBD8105629.1"/>
    </source>
</evidence>
<comment type="cofactor">
    <cofactor evidence="2">
        <name>Fe cation</name>
        <dbReference type="ChEBI" id="CHEBI:24875"/>
    </cofactor>
    <text evidence="2">Binds 1 Fe cation per subunit.</text>
</comment>
<dbReference type="PANTHER" id="PTHR13903">
    <property type="entry name" value="PIRIN-RELATED"/>
    <property type="match status" value="1"/>
</dbReference>
<keyword evidence="2" id="KW-0408">Iron</keyword>
<accession>A0A4U3FAK6</accession>